<dbReference type="EMBL" id="LCZJ02000019">
    <property type="protein sequence ID" value="KTD86539.1"/>
    <property type="molecule type" value="Genomic_DNA"/>
</dbReference>
<keyword evidence="7" id="KW-1133">Transmembrane helix</keyword>
<comment type="caution">
    <text evidence="9">The sequence shown here is derived from an EMBL/GenBank/DDBJ whole genome shotgun (WGS) entry which is preliminary data.</text>
</comment>
<evidence type="ECO:0000256" key="4">
    <source>
        <dbReference type="ARBA" id="ARBA00023157"/>
    </source>
</evidence>
<comment type="similarity">
    <text evidence="1">Belongs to the thioredoxin family. DsbA subfamily.</text>
</comment>
<dbReference type="GO" id="GO:0016491">
    <property type="term" value="F:oxidoreductase activity"/>
    <property type="evidence" value="ECO:0007669"/>
    <property type="project" value="UniProtKB-KW"/>
</dbReference>
<sequence>MSKPNKSTSVPQLSKQEKRRVEQERQKQKTRILIISSIALVVIIFVGLFMLASKDAAKNATSGEPVAFNYSELPRVGKEDAPVKIVEFGDLKCPACSQFATSVKPKIVQDFVNDGKAALYFVNMAFIGPDSETASLAALSVYHQNNDEFWKFYDAVHAQQGDESEEWATEDFLVSLAEKEKLAIDYELLRKDIKDRTYADELNKGMQLASEAGVTTTPSLYINGVMTADPFNIEAISTEINDAAKSVEAK</sequence>
<name>A0A0W1AZ55_9BACL</name>
<keyword evidence="3" id="KW-0560">Oxidoreductase</keyword>
<evidence type="ECO:0000256" key="2">
    <source>
        <dbReference type="ARBA" id="ARBA00022729"/>
    </source>
</evidence>
<evidence type="ECO:0000256" key="7">
    <source>
        <dbReference type="SAM" id="Phobius"/>
    </source>
</evidence>
<dbReference type="PANTHER" id="PTHR13887:SF14">
    <property type="entry name" value="DISULFIDE BOND FORMATION PROTEIN D"/>
    <property type="match status" value="1"/>
</dbReference>
<evidence type="ECO:0000256" key="3">
    <source>
        <dbReference type="ARBA" id="ARBA00023002"/>
    </source>
</evidence>
<keyword evidence="7" id="KW-0812">Transmembrane</keyword>
<reference evidence="9 10" key="1">
    <citation type="journal article" date="2015" name="Int. Biodeterior. Biodegradation">
        <title>Physiological and genetic screening methods for the isolation of methyl tert-butyl ether-degrading bacteria for bioremediation purposes.</title>
        <authorList>
            <person name="Guisado I.M."/>
            <person name="Purswani J."/>
            <person name="Gonzalez Lopez J."/>
            <person name="Pozo C."/>
        </authorList>
    </citation>
    <scope>NUCLEOTIDE SEQUENCE [LARGE SCALE GENOMIC DNA]</scope>
    <source>
        <strain evidence="9 10">SH7</strain>
    </source>
</reference>
<dbReference type="InterPro" id="IPR036249">
    <property type="entry name" value="Thioredoxin-like_sf"/>
</dbReference>
<feature type="compositionally biased region" description="Polar residues" evidence="6">
    <location>
        <begin position="1"/>
        <end position="14"/>
    </location>
</feature>
<feature type="region of interest" description="Disordered" evidence="6">
    <location>
        <begin position="1"/>
        <end position="22"/>
    </location>
</feature>
<evidence type="ECO:0000256" key="6">
    <source>
        <dbReference type="SAM" id="MobiDB-lite"/>
    </source>
</evidence>
<organism evidence="9 10">
    <name type="scientific">Paenibacillus etheri</name>
    <dbReference type="NCBI Taxonomy" id="1306852"/>
    <lineage>
        <taxon>Bacteria</taxon>
        <taxon>Bacillati</taxon>
        <taxon>Bacillota</taxon>
        <taxon>Bacilli</taxon>
        <taxon>Bacillales</taxon>
        <taxon>Paenibacillaceae</taxon>
        <taxon>Paenibacillus</taxon>
    </lineage>
</organism>
<dbReference type="Gene3D" id="3.40.30.10">
    <property type="entry name" value="Glutaredoxin"/>
    <property type="match status" value="1"/>
</dbReference>
<feature type="domain" description="Thioredoxin-like fold" evidence="8">
    <location>
        <begin position="75"/>
        <end position="241"/>
    </location>
</feature>
<gene>
    <name evidence="9" type="ORF">UQ64_13790</name>
</gene>
<evidence type="ECO:0000256" key="5">
    <source>
        <dbReference type="ARBA" id="ARBA00023284"/>
    </source>
</evidence>
<keyword evidence="5" id="KW-0676">Redox-active center</keyword>
<dbReference type="OrthoDB" id="117402at2"/>
<keyword evidence="10" id="KW-1185">Reference proteome</keyword>
<proteinExistence type="inferred from homology"/>
<keyword evidence="4" id="KW-1015">Disulfide bond</keyword>
<dbReference type="InterPro" id="IPR012336">
    <property type="entry name" value="Thioredoxin-like_fold"/>
</dbReference>
<dbReference type="PANTHER" id="PTHR13887">
    <property type="entry name" value="GLUTATHIONE S-TRANSFERASE KAPPA"/>
    <property type="match status" value="1"/>
</dbReference>
<protein>
    <submittedName>
        <fullName evidence="9">Disulfide dehydrogenase</fullName>
    </submittedName>
</protein>
<accession>A0A0W1AZ55</accession>
<evidence type="ECO:0000256" key="1">
    <source>
        <dbReference type="ARBA" id="ARBA00005791"/>
    </source>
</evidence>
<dbReference type="Pfam" id="PF13462">
    <property type="entry name" value="Thioredoxin_4"/>
    <property type="match status" value="1"/>
</dbReference>
<dbReference type="RefSeq" id="WP_060623430.1">
    <property type="nucleotide sequence ID" value="NZ_LCZJ02000019.1"/>
</dbReference>
<dbReference type="Proteomes" id="UP000054709">
    <property type="component" value="Unassembled WGS sequence"/>
</dbReference>
<evidence type="ECO:0000313" key="9">
    <source>
        <dbReference type="EMBL" id="KTD86539.1"/>
    </source>
</evidence>
<feature type="transmembrane region" description="Helical" evidence="7">
    <location>
        <begin position="32"/>
        <end position="52"/>
    </location>
</feature>
<dbReference type="AlphaFoldDB" id="A0A0W1AZ55"/>
<keyword evidence="7" id="KW-0472">Membrane</keyword>
<evidence type="ECO:0000259" key="8">
    <source>
        <dbReference type="Pfam" id="PF13462"/>
    </source>
</evidence>
<dbReference type="SUPFAM" id="SSF52833">
    <property type="entry name" value="Thioredoxin-like"/>
    <property type="match status" value="1"/>
</dbReference>
<keyword evidence="2" id="KW-0732">Signal</keyword>
<evidence type="ECO:0000313" key="10">
    <source>
        <dbReference type="Proteomes" id="UP000054709"/>
    </source>
</evidence>